<dbReference type="AlphaFoldDB" id="A0A8J7Y9X0"/>
<dbReference type="InterPro" id="IPR055943">
    <property type="entry name" value="DUF7521"/>
</dbReference>
<protein>
    <submittedName>
        <fullName evidence="2">Uncharacterized protein</fullName>
    </submittedName>
</protein>
<accession>A0A8J7Y9X0</accession>
<dbReference type="EMBL" id="JAHQXF010000002">
    <property type="protein sequence ID" value="MBV0924513.1"/>
    <property type="molecule type" value="Genomic_DNA"/>
</dbReference>
<reference evidence="2 3" key="1">
    <citation type="submission" date="2021-06" db="EMBL/GenBank/DDBJ databases">
        <title>New haloarchaea isolates fom saline soil.</title>
        <authorList>
            <person name="Duran-Viseras A."/>
            <person name="Sanchez-Porro C.S."/>
            <person name="Ventosa A."/>
        </authorList>
    </citation>
    <scope>NUCLEOTIDE SEQUENCE [LARGE SCALE GENOMIC DNA]</scope>
    <source>
        <strain evidence="2 3">JCM 183640</strain>
    </source>
</reference>
<dbReference type="OrthoDB" id="170398at2157"/>
<keyword evidence="3" id="KW-1185">Reference proteome</keyword>
<evidence type="ECO:0000313" key="2">
    <source>
        <dbReference type="EMBL" id="MBV0924513.1"/>
    </source>
</evidence>
<feature type="transmembrane region" description="Helical" evidence="1">
    <location>
        <begin position="42"/>
        <end position="61"/>
    </location>
</feature>
<feature type="transmembrane region" description="Helical" evidence="1">
    <location>
        <begin position="73"/>
        <end position="97"/>
    </location>
</feature>
<proteinExistence type="predicted"/>
<feature type="transmembrane region" description="Helical" evidence="1">
    <location>
        <begin position="12"/>
        <end position="30"/>
    </location>
</feature>
<keyword evidence="1" id="KW-1133">Transmembrane helix</keyword>
<dbReference type="RefSeq" id="WP_162319078.1">
    <property type="nucleotide sequence ID" value="NZ_JAHQXF010000002.1"/>
</dbReference>
<keyword evidence="1" id="KW-0472">Membrane</keyword>
<evidence type="ECO:0000313" key="3">
    <source>
        <dbReference type="Proteomes" id="UP000766550"/>
    </source>
</evidence>
<gene>
    <name evidence="2" type="ORF">KTS45_09915</name>
</gene>
<evidence type="ECO:0000256" key="1">
    <source>
        <dbReference type="SAM" id="Phobius"/>
    </source>
</evidence>
<name>A0A8J7Y9X0_9EURY</name>
<dbReference type="Proteomes" id="UP000766550">
    <property type="component" value="Unassembled WGS sequence"/>
</dbReference>
<dbReference type="Pfam" id="PF24365">
    <property type="entry name" value="DUF7521"/>
    <property type="match status" value="1"/>
</dbReference>
<sequence length="99" mass="10511">MPHIPSSQIGVVVAQTLILVIGGLITYYSYKAYSRTGSPEHKWLTAGFGIVTLGAVLGGVLDLGVERYTAGDLIYTSVFVSSSLTAIGLGIILYSLYVR</sequence>
<keyword evidence="1" id="KW-0812">Transmembrane</keyword>
<comment type="caution">
    <text evidence="2">The sequence shown here is derived from an EMBL/GenBank/DDBJ whole genome shotgun (WGS) entry which is preliminary data.</text>
</comment>
<organism evidence="2 3">
    <name type="scientific">Haloarcula limicola</name>
    <dbReference type="NCBI Taxonomy" id="1429915"/>
    <lineage>
        <taxon>Archaea</taxon>
        <taxon>Methanobacteriati</taxon>
        <taxon>Methanobacteriota</taxon>
        <taxon>Stenosarchaea group</taxon>
        <taxon>Halobacteria</taxon>
        <taxon>Halobacteriales</taxon>
        <taxon>Haloarculaceae</taxon>
        <taxon>Haloarcula</taxon>
    </lineage>
</organism>